<name>A0A9J6QP09_9FIRM</name>
<reference evidence="2" key="1">
    <citation type="submission" date="2022-09" db="EMBL/GenBank/DDBJ databases">
        <title>Culturomic study of gut microbiota in children with autism spectrum disorder.</title>
        <authorList>
            <person name="Efimov B.A."/>
            <person name="Chaplin A.V."/>
            <person name="Sokolova S.R."/>
            <person name="Pikina A.P."/>
            <person name="Korzhanova M."/>
            <person name="Belova V."/>
            <person name="Korostin D."/>
        </authorList>
    </citation>
    <scope>NUCLEOTIDE SEQUENCE</scope>
    <source>
        <strain evidence="2">ASD5510</strain>
    </source>
</reference>
<keyword evidence="1" id="KW-0472">Membrane</keyword>
<evidence type="ECO:0000313" key="2">
    <source>
        <dbReference type="EMBL" id="MCU7377156.1"/>
    </source>
</evidence>
<proteinExistence type="predicted"/>
<feature type="transmembrane region" description="Helical" evidence="1">
    <location>
        <begin position="76"/>
        <end position="97"/>
    </location>
</feature>
<keyword evidence="1" id="KW-1133">Transmembrane helix</keyword>
<sequence>MKKFISGVITWKNYACMMFTGCVCLYGAITLAQGGDSLNIWVLLQLIILSALGTLIQGIAFYPGWVIKNAKYTTRLIIFIIPFLILLTAFALIFHWFPADRMINWVVFIGIFIAITVVLTLSFELAFRITGKRYDGLLGQYKKRKKE</sequence>
<feature type="transmembrane region" description="Helical" evidence="1">
    <location>
        <begin position="38"/>
        <end position="64"/>
    </location>
</feature>
<evidence type="ECO:0000313" key="3">
    <source>
        <dbReference type="Proteomes" id="UP001065549"/>
    </source>
</evidence>
<evidence type="ECO:0000256" key="1">
    <source>
        <dbReference type="SAM" id="Phobius"/>
    </source>
</evidence>
<accession>A0A9J6QP09</accession>
<organism evidence="2 3">
    <name type="scientific">Hominibacterium faecale</name>
    <dbReference type="NCBI Taxonomy" id="2839743"/>
    <lineage>
        <taxon>Bacteria</taxon>
        <taxon>Bacillati</taxon>
        <taxon>Bacillota</taxon>
        <taxon>Clostridia</taxon>
        <taxon>Peptostreptococcales</taxon>
        <taxon>Anaerovoracaceae</taxon>
        <taxon>Hominibacterium</taxon>
    </lineage>
</organism>
<keyword evidence="3" id="KW-1185">Reference proteome</keyword>
<dbReference type="EMBL" id="JAOSHN010000001">
    <property type="protein sequence ID" value="MCU7377156.1"/>
    <property type="molecule type" value="Genomic_DNA"/>
</dbReference>
<feature type="transmembrane region" description="Helical" evidence="1">
    <location>
        <begin position="12"/>
        <end position="32"/>
    </location>
</feature>
<gene>
    <name evidence="2" type="ORF">OBO34_02175</name>
</gene>
<dbReference type="AlphaFoldDB" id="A0A9J6QP09"/>
<protein>
    <submittedName>
        <fullName evidence="2">Uncharacterized protein</fullName>
    </submittedName>
</protein>
<comment type="caution">
    <text evidence="2">The sequence shown here is derived from an EMBL/GenBank/DDBJ whole genome shotgun (WGS) entry which is preliminary data.</text>
</comment>
<dbReference type="Proteomes" id="UP001065549">
    <property type="component" value="Unassembled WGS sequence"/>
</dbReference>
<keyword evidence="1" id="KW-0812">Transmembrane</keyword>
<feature type="transmembrane region" description="Helical" evidence="1">
    <location>
        <begin position="103"/>
        <end position="127"/>
    </location>
</feature>
<dbReference type="RefSeq" id="WP_148398282.1">
    <property type="nucleotide sequence ID" value="NZ_JAJAGH010000005.1"/>
</dbReference>